<dbReference type="EC" id="5.4.99.27" evidence="4"/>
<evidence type="ECO:0000256" key="4">
    <source>
        <dbReference type="HAMAP-Rule" id="MF_01082"/>
    </source>
</evidence>
<dbReference type="InterPro" id="IPR001656">
    <property type="entry name" value="PsdUridine_synth_TruD"/>
</dbReference>
<keyword evidence="7" id="KW-1185">Reference proteome</keyword>
<dbReference type="AlphaFoldDB" id="A0A128EIA4"/>
<dbReference type="InterPro" id="IPR011760">
    <property type="entry name" value="PsdUridine_synth_TruD_insert"/>
</dbReference>
<dbReference type="SUPFAM" id="SSF55120">
    <property type="entry name" value="Pseudouridine synthase"/>
    <property type="match status" value="1"/>
</dbReference>
<evidence type="ECO:0000256" key="1">
    <source>
        <dbReference type="ARBA" id="ARBA00007953"/>
    </source>
</evidence>
<dbReference type="RefSeq" id="WP_075531606.1">
    <property type="nucleotide sequence ID" value="NZ_CP053844.1"/>
</dbReference>
<dbReference type="Gene3D" id="3.30.2350.20">
    <property type="entry name" value="TruD, catalytic domain"/>
    <property type="match status" value="2"/>
</dbReference>
<name>A0A128EIA4_9BACT</name>
<dbReference type="GO" id="GO:0160150">
    <property type="term" value="F:tRNA pseudouridine(13) synthase activity"/>
    <property type="evidence" value="ECO:0007669"/>
    <property type="project" value="UniProtKB-EC"/>
</dbReference>
<dbReference type="GO" id="GO:0005829">
    <property type="term" value="C:cytosol"/>
    <property type="evidence" value="ECO:0007669"/>
    <property type="project" value="TreeGrafter"/>
</dbReference>
<dbReference type="InterPro" id="IPR043165">
    <property type="entry name" value="TruD_insert_sf"/>
</dbReference>
<keyword evidence="2 4" id="KW-0819">tRNA processing</keyword>
<gene>
    <name evidence="4 6" type="primary">truD</name>
    <name evidence="6" type="ORF">ERS672216_01361</name>
</gene>
<dbReference type="GO" id="GO:0003723">
    <property type="term" value="F:RNA binding"/>
    <property type="evidence" value="ECO:0007669"/>
    <property type="project" value="InterPro"/>
</dbReference>
<comment type="similarity">
    <text evidence="1 4">Belongs to the pseudouridine synthase TruD family.</text>
</comment>
<organism evidence="6 7">
    <name type="scientific">Campylobacter geochelonis</name>
    <dbReference type="NCBI Taxonomy" id="1780362"/>
    <lineage>
        <taxon>Bacteria</taxon>
        <taxon>Pseudomonadati</taxon>
        <taxon>Campylobacterota</taxon>
        <taxon>Epsilonproteobacteria</taxon>
        <taxon>Campylobacterales</taxon>
        <taxon>Campylobacteraceae</taxon>
        <taxon>Campylobacter</taxon>
    </lineage>
</organism>
<feature type="domain" description="TRUD" evidence="5">
    <location>
        <begin position="157"/>
        <end position="327"/>
    </location>
</feature>
<dbReference type="PANTHER" id="PTHR47811:SF1">
    <property type="entry name" value="TRNA PSEUDOURIDINE SYNTHASE D"/>
    <property type="match status" value="1"/>
</dbReference>
<evidence type="ECO:0000256" key="2">
    <source>
        <dbReference type="ARBA" id="ARBA00022694"/>
    </source>
</evidence>
<feature type="active site" description="Nucleophile" evidence="4">
    <location>
        <position position="82"/>
    </location>
</feature>
<dbReference type="PROSITE" id="PS50984">
    <property type="entry name" value="TRUD"/>
    <property type="match status" value="1"/>
</dbReference>
<dbReference type="InterPro" id="IPR042214">
    <property type="entry name" value="TruD_catalytic"/>
</dbReference>
<keyword evidence="3 4" id="KW-0413">Isomerase</keyword>
<dbReference type="CDD" id="cd02575">
    <property type="entry name" value="PseudoU_synth_EcTruD"/>
    <property type="match status" value="1"/>
</dbReference>
<proteinExistence type="inferred from homology"/>
<dbReference type="HAMAP" id="MF_01082">
    <property type="entry name" value="TruD"/>
    <property type="match status" value="1"/>
</dbReference>
<dbReference type="OrthoDB" id="1550679at2"/>
<dbReference type="InterPro" id="IPR020103">
    <property type="entry name" value="PsdUridine_synth_cat_dom_sf"/>
</dbReference>
<dbReference type="PANTHER" id="PTHR47811">
    <property type="entry name" value="TRNA PSEUDOURIDINE SYNTHASE D"/>
    <property type="match status" value="1"/>
</dbReference>
<sequence>MEKQELFKPLYALNHTPINAHFSKNSTDFVVRENPLYEFSGDGEHLILHIQKKDLTTPEALKILSEISGCRIREFGYAGLKDKEGMTVQYISLPRKFESNLANFSHEKLKILDSTYHNNKIRIGHLKGNNFFIRLKKVMPSDALKLENAIKKIDEIGFANYFGYQRFGKFGDNAKSGLEILKGEKKLKNPKMRDFLISAYQSELFNRWLSKRVEISKFSNEFEGLEIAQIYGFSKDEVKNLKSQKSFFKLLDGDVLGHYPFGKFFLCEDLKSECERFEKRDITSCGLIVGKRAYQSAGLARKFEDEIYQNSYEFENLMEGSRRFAWCYLKDVSFKYTPETAQFSFSFSLDKGSYATVVLEEILHRDIFEQE</sequence>
<dbReference type="InterPro" id="IPR050170">
    <property type="entry name" value="TruD_pseudoU_synthase"/>
</dbReference>
<dbReference type="NCBIfam" id="TIGR00094">
    <property type="entry name" value="tRNA_TruD_broad"/>
    <property type="match status" value="1"/>
</dbReference>
<protein>
    <recommendedName>
        <fullName evidence="4">tRNA pseudouridine synthase D</fullName>
        <ecNumber evidence="4">5.4.99.27</ecNumber>
    </recommendedName>
    <alternativeName>
        <fullName evidence="4">tRNA pseudouridine(13) synthase</fullName>
    </alternativeName>
    <alternativeName>
        <fullName evidence="4">tRNA pseudouridylate synthase D</fullName>
    </alternativeName>
    <alternativeName>
        <fullName evidence="4">tRNA-uridine isomerase D</fullName>
    </alternativeName>
</protein>
<dbReference type="Gene3D" id="3.30.2340.10">
    <property type="entry name" value="TruD, insertion domain"/>
    <property type="match status" value="2"/>
</dbReference>
<dbReference type="Pfam" id="PF01142">
    <property type="entry name" value="TruD"/>
    <property type="match status" value="2"/>
</dbReference>
<comment type="function">
    <text evidence="4">Responsible for synthesis of pseudouridine from uracil-13 in transfer RNAs.</text>
</comment>
<dbReference type="Proteomes" id="UP000069632">
    <property type="component" value="Unassembled WGS sequence"/>
</dbReference>
<comment type="catalytic activity">
    <reaction evidence="4">
        <text>uridine(13) in tRNA = pseudouridine(13) in tRNA</text>
        <dbReference type="Rhea" id="RHEA:42540"/>
        <dbReference type="Rhea" id="RHEA-COMP:10105"/>
        <dbReference type="Rhea" id="RHEA-COMP:10106"/>
        <dbReference type="ChEBI" id="CHEBI:65314"/>
        <dbReference type="ChEBI" id="CHEBI:65315"/>
        <dbReference type="EC" id="5.4.99.27"/>
    </reaction>
</comment>
<accession>A0A128EIA4</accession>
<evidence type="ECO:0000256" key="3">
    <source>
        <dbReference type="ARBA" id="ARBA00023235"/>
    </source>
</evidence>
<dbReference type="EMBL" id="FIZP01000007">
    <property type="protein sequence ID" value="CZE48337.1"/>
    <property type="molecule type" value="Genomic_DNA"/>
</dbReference>
<dbReference type="NCBIfam" id="NF002154">
    <property type="entry name" value="PRK00984.1-3"/>
    <property type="match status" value="1"/>
</dbReference>
<dbReference type="GO" id="GO:0031119">
    <property type="term" value="P:tRNA pseudouridine synthesis"/>
    <property type="evidence" value="ECO:0007669"/>
    <property type="project" value="UniProtKB-UniRule"/>
</dbReference>
<reference evidence="6 7" key="1">
    <citation type="submission" date="2016-02" db="EMBL/GenBank/DDBJ databases">
        <authorList>
            <consortium name="Pathogen Informatics"/>
        </authorList>
    </citation>
    <scope>NUCLEOTIDE SEQUENCE [LARGE SCALE GENOMIC DNA]</scope>
    <source>
        <strain evidence="6 7">RC20</strain>
    </source>
</reference>
<evidence type="ECO:0000313" key="6">
    <source>
        <dbReference type="EMBL" id="CZE48337.1"/>
    </source>
</evidence>
<evidence type="ECO:0000313" key="7">
    <source>
        <dbReference type="Proteomes" id="UP000069632"/>
    </source>
</evidence>
<evidence type="ECO:0000259" key="5">
    <source>
        <dbReference type="PROSITE" id="PS50984"/>
    </source>
</evidence>